<protein>
    <submittedName>
        <fullName evidence="9">WRKY transcription factor 22</fullName>
    </submittedName>
</protein>
<evidence type="ECO:0000256" key="2">
    <source>
        <dbReference type="ARBA" id="ARBA00023015"/>
    </source>
</evidence>
<dbReference type="SMART" id="SM00774">
    <property type="entry name" value="WRKY"/>
    <property type="match status" value="1"/>
</dbReference>
<organism evidence="9 10">
    <name type="scientific">Vitis vinifera</name>
    <name type="common">Grape</name>
    <dbReference type="NCBI Taxonomy" id="29760"/>
    <lineage>
        <taxon>Eukaryota</taxon>
        <taxon>Viridiplantae</taxon>
        <taxon>Streptophyta</taxon>
        <taxon>Embryophyta</taxon>
        <taxon>Tracheophyta</taxon>
        <taxon>Spermatophyta</taxon>
        <taxon>Magnoliopsida</taxon>
        <taxon>eudicotyledons</taxon>
        <taxon>Gunneridae</taxon>
        <taxon>Pentapetalae</taxon>
        <taxon>rosids</taxon>
        <taxon>Vitales</taxon>
        <taxon>Vitaceae</taxon>
        <taxon>Viteae</taxon>
        <taxon>Vitis</taxon>
    </lineage>
</organism>
<dbReference type="PANTHER" id="PTHR32096:SF80">
    <property type="entry name" value="WRKY TRANSCRIPTION FACTOR 27-RELATED"/>
    <property type="match status" value="1"/>
</dbReference>
<feature type="region of interest" description="Disordered" evidence="7">
    <location>
        <begin position="86"/>
        <end position="135"/>
    </location>
</feature>
<evidence type="ECO:0000256" key="7">
    <source>
        <dbReference type="SAM" id="MobiDB-lite"/>
    </source>
</evidence>
<dbReference type="SUPFAM" id="SSF118290">
    <property type="entry name" value="WRKY DNA-binding domain"/>
    <property type="match status" value="1"/>
</dbReference>
<dbReference type="GO" id="GO:0043565">
    <property type="term" value="F:sequence-specific DNA binding"/>
    <property type="evidence" value="ECO:0007669"/>
    <property type="project" value="InterPro"/>
</dbReference>
<sequence>MMSEFLGMGDWDLQSVVRGCAINEASSAAFMDTSLPCFGPLAIQQDELLFSFPDFFETTTVLDELEQLYKPFYPVLQPLSPVRTAAAPSISMEDPKKMKEQDHLPGSADNGGGGPGSHGAKPKKRKSQQKRVVQHVTAEGLSSDVWAWRKYGQKPIKGSPYPRSYYRCSSLKGCLARKQVERSRTDPEIFIVTYTAEHSHSHPTRRNSLAGITRNKFSTPKKPSKAEPPSTPTTVANDSSSSPISTSDLSATTPLMSAMEDELQPYVSQQETRGEEDQKLNERNNTNEVHISDEILNNDFFLGLEDMDFSVQFPVFFSSTLVRRNCRRRLLIPPHTTWDVTR</sequence>
<evidence type="ECO:0000256" key="4">
    <source>
        <dbReference type="ARBA" id="ARBA00023163"/>
    </source>
</evidence>
<dbReference type="InterPro" id="IPR036576">
    <property type="entry name" value="WRKY_dom_sf"/>
</dbReference>
<evidence type="ECO:0000256" key="3">
    <source>
        <dbReference type="ARBA" id="ARBA00023125"/>
    </source>
</evidence>
<dbReference type="InterPro" id="IPR003657">
    <property type="entry name" value="WRKY_dom"/>
</dbReference>
<keyword evidence="3" id="KW-0238">DNA-binding</keyword>
<name>A0A438J5H4_VITVI</name>
<dbReference type="PROSITE" id="PS50811">
    <property type="entry name" value="WRKY"/>
    <property type="match status" value="1"/>
</dbReference>
<dbReference type="FunFam" id="2.20.25.80:FF:000007">
    <property type="entry name" value="WRKY transcription factor 22"/>
    <property type="match status" value="1"/>
</dbReference>
<keyword evidence="4" id="KW-0804">Transcription</keyword>
<dbReference type="InterPro" id="IPR044810">
    <property type="entry name" value="WRKY_plant"/>
</dbReference>
<feature type="region of interest" description="Disordered" evidence="7">
    <location>
        <begin position="197"/>
        <end position="250"/>
    </location>
</feature>
<dbReference type="PANTHER" id="PTHR32096">
    <property type="entry name" value="WRKY TRANSCRIPTION FACTOR 30-RELATED-RELATED"/>
    <property type="match status" value="1"/>
</dbReference>
<feature type="compositionally biased region" description="Basic and acidic residues" evidence="7">
    <location>
        <begin position="93"/>
        <end position="103"/>
    </location>
</feature>
<feature type="compositionally biased region" description="Basic residues" evidence="7">
    <location>
        <begin position="120"/>
        <end position="133"/>
    </location>
</feature>
<dbReference type="Pfam" id="PF03106">
    <property type="entry name" value="WRKY"/>
    <property type="match status" value="1"/>
</dbReference>
<feature type="compositionally biased region" description="Low complexity" evidence="7">
    <location>
        <begin position="239"/>
        <end position="250"/>
    </location>
</feature>
<comment type="caution">
    <text evidence="9">The sequence shown here is derived from an EMBL/GenBank/DDBJ whole genome shotgun (WGS) entry which is preliminary data.</text>
</comment>
<evidence type="ECO:0000259" key="8">
    <source>
        <dbReference type="PROSITE" id="PS50811"/>
    </source>
</evidence>
<feature type="domain" description="WRKY" evidence="8">
    <location>
        <begin position="137"/>
        <end position="203"/>
    </location>
</feature>
<evidence type="ECO:0000313" key="9">
    <source>
        <dbReference type="EMBL" id="RVX04199.1"/>
    </source>
</evidence>
<dbReference type="GO" id="GO:0003700">
    <property type="term" value="F:DNA-binding transcription factor activity"/>
    <property type="evidence" value="ECO:0007669"/>
    <property type="project" value="InterPro"/>
</dbReference>
<dbReference type="Proteomes" id="UP000288805">
    <property type="component" value="Unassembled WGS sequence"/>
</dbReference>
<reference evidence="9 10" key="1">
    <citation type="journal article" date="2018" name="PLoS Genet.">
        <title>Population sequencing reveals clonal diversity and ancestral inbreeding in the grapevine cultivar Chardonnay.</title>
        <authorList>
            <person name="Roach M.J."/>
            <person name="Johnson D.L."/>
            <person name="Bohlmann J."/>
            <person name="van Vuuren H.J."/>
            <person name="Jones S.J."/>
            <person name="Pretorius I.S."/>
            <person name="Schmidt S.A."/>
            <person name="Borneman A.R."/>
        </authorList>
    </citation>
    <scope>NUCLEOTIDE SEQUENCE [LARGE SCALE GENOMIC DNA]</scope>
    <source>
        <strain evidence="10">cv. Chardonnay</strain>
        <tissue evidence="9">Leaf</tissue>
    </source>
</reference>
<proteinExistence type="inferred from homology"/>
<dbReference type="Gene3D" id="2.20.25.80">
    <property type="entry name" value="WRKY domain"/>
    <property type="match status" value="1"/>
</dbReference>
<dbReference type="GO" id="GO:0005634">
    <property type="term" value="C:nucleus"/>
    <property type="evidence" value="ECO:0007669"/>
    <property type="project" value="UniProtKB-SubCell"/>
</dbReference>
<evidence type="ECO:0000256" key="1">
    <source>
        <dbReference type="ARBA" id="ARBA00004123"/>
    </source>
</evidence>
<accession>A0A438J5H4</accession>
<evidence type="ECO:0000313" key="10">
    <source>
        <dbReference type="Proteomes" id="UP000288805"/>
    </source>
</evidence>
<gene>
    <name evidence="9" type="primary">WRKY22_6</name>
    <name evidence="9" type="ORF">CK203_015551</name>
</gene>
<keyword evidence="5" id="KW-0539">Nucleus</keyword>
<evidence type="ECO:0000256" key="6">
    <source>
        <dbReference type="ARBA" id="ARBA00060761"/>
    </source>
</evidence>
<comment type="subcellular location">
    <subcellularLocation>
        <location evidence="1">Nucleus</location>
    </subcellularLocation>
</comment>
<comment type="similarity">
    <text evidence="6">Belongs to the WRKY group II-e family.</text>
</comment>
<evidence type="ECO:0000256" key="5">
    <source>
        <dbReference type="ARBA" id="ARBA00023242"/>
    </source>
</evidence>
<keyword evidence="2" id="KW-0805">Transcription regulation</keyword>
<dbReference type="EMBL" id="QGNW01000062">
    <property type="protein sequence ID" value="RVX04199.1"/>
    <property type="molecule type" value="Genomic_DNA"/>
</dbReference>
<dbReference type="AlphaFoldDB" id="A0A438J5H4"/>